<reference evidence="1" key="3">
    <citation type="submission" date="2020-09" db="EMBL/GenBank/DDBJ databases">
        <authorList>
            <person name="Sun Q."/>
            <person name="Zhou Y."/>
        </authorList>
    </citation>
    <scope>NUCLEOTIDE SEQUENCE</scope>
    <source>
        <strain evidence="1">CGMCC 1.14984</strain>
    </source>
</reference>
<comment type="caution">
    <text evidence="1">The sequence shown here is derived from an EMBL/GenBank/DDBJ whole genome shotgun (WGS) entry which is preliminary data.</text>
</comment>
<reference evidence="1" key="1">
    <citation type="journal article" date="2014" name="Int. J. Syst. Evol. Microbiol.">
        <title>Complete genome sequence of Corynebacterium casei LMG S-19264T (=DSM 44701T), isolated from a smear-ripened cheese.</title>
        <authorList>
            <consortium name="US DOE Joint Genome Institute (JGI-PGF)"/>
            <person name="Walter F."/>
            <person name="Albersmeier A."/>
            <person name="Kalinowski J."/>
            <person name="Ruckert C."/>
        </authorList>
    </citation>
    <scope>NUCLEOTIDE SEQUENCE</scope>
    <source>
        <strain evidence="1">CGMCC 1.14984</strain>
    </source>
</reference>
<keyword evidence="4" id="KW-1185">Reference proteome</keyword>
<dbReference type="SUPFAM" id="SSF48576">
    <property type="entry name" value="Terpenoid synthases"/>
    <property type="match status" value="1"/>
</dbReference>
<dbReference type="InterPro" id="IPR008949">
    <property type="entry name" value="Isoprenoid_synthase_dom_sf"/>
</dbReference>
<dbReference type="InterPro" id="IPR002060">
    <property type="entry name" value="Squ/phyt_synthse"/>
</dbReference>
<evidence type="ECO:0000313" key="1">
    <source>
        <dbReference type="EMBL" id="GGH95550.1"/>
    </source>
</evidence>
<dbReference type="EMBL" id="BMGZ01000001">
    <property type="protein sequence ID" value="GGH95550.1"/>
    <property type="molecule type" value="Genomic_DNA"/>
</dbReference>
<proteinExistence type="predicted"/>
<evidence type="ECO:0000313" key="4">
    <source>
        <dbReference type="Proteomes" id="UP000818603"/>
    </source>
</evidence>
<dbReference type="RefSeq" id="WP_155138464.1">
    <property type="nucleotide sequence ID" value="NZ_BMGZ01000001.1"/>
</dbReference>
<dbReference type="Gene3D" id="1.10.600.10">
    <property type="entry name" value="Farnesyl Diphosphate Synthase"/>
    <property type="match status" value="1"/>
</dbReference>
<evidence type="ECO:0000313" key="3">
    <source>
        <dbReference type="Proteomes" id="UP000621856"/>
    </source>
</evidence>
<dbReference type="Proteomes" id="UP000621856">
    <property type="component" value="Unassembled WGS sequence"/>
</dbReference>
<dbReference type="Proteomes" id="UP000818603">
    <property type="component" value="Unassembled WGS sequence"/>
</dbReference>
<accession>A0A8J3A6Y6</accession>
<evidence type="ECO:0000313" key="2">
    <source>
        <dbReference type="EMBL" id="NHK27475.1"/>
    </source>
</evidence>
<dbReference type="AlphaFoldDB" id="A0A8J3A6Y6"/>
<dbReference type="EMBL" id="VCJR02000001">
    <property type="protein sequence ID" value="NHK27475.1"/>
    <property type="molecule type" value="Genomic_DNA"/>
</dbReference>
<protein>
    <submittedName>
        <fullName evidence="1 2">Phytoene synthase</fullName>
    </submittedName>
</protein>
<sequence>MSGPEERYTDNIAYCRDEAARASPDLVLSAQFAPADERDRLMALYAFAAEIHRIPATVSEPPLGAIRQQWWREALEEIFSGGAVRVHPVAEALSVVLSDGRNCGVRALMEEAIDGIGWFLDGEAYSSPEGAVGKASASHGSIALAAAVLLAGEDIPAKDQLVIRHLEAIAAVSRQMGPQGAGDRSKAEGGPIATMSERLATFCEDDEQDDALRLYLLDEYRHNRKGTKRLPPSLMPAIAHAALIPVHLKAAEKLHRDRALTVSRFADFGRKARVTKAILTGTV</sequence>
<name>A0A8J3A6Y6_9PROT</name>
<reference evidence="2 4" key="2">
    <citation type="submission" date="2020-02" db="EMBL/GenBank/DDBJ databases">
        <title>Genome sequence of Parvularcula flava strain NH6-79.</title>
        <authorList>
            <person name="Abdul Karim M.H."/>
            <person name="Lam M.Q."/>
            <person name="Chen S.J."/>
            <person name="Yahya A."/>
            <person name="Shahir S."/>
            <person name="Shamsir M.S."/>
            <person name="Chong C.S."/>
        </authorList>
    </citation>
    <scope>NUCLEOTIDE SEQUENCE [LARGE SCALE GENOMIC DNA]</scope>
    <source>
        <strain evidence="2 4">NH6-79</strain>
    </source>
</reference>
<organism evidence="1 3">
    <name type="scientific">Aquisalinus luteolus</name>
    <dbReference type="NCBI Taxonomy" id="1566827"/>
    <lineage>
        <taxon>Bacteria</taxon>
        <taxon>Pseudomonadati</taxon>
        <taxon>Pseudomonadota</taxon>
        <taxon>Alphaproteobacteria</taxon>
        <taxon>Parvularculales</taxon>
        <taxon>Parvularculaceae</taxon>
        <taxon>Aquisalinus</taxon>
    </lineage>
</organism>
<dbReference type="Pfam" id="PF00494">
    <property type="entry name" value="SQS_PSY"/>
    <property type="match status" value="1"/>
</dbReference>
<gene>
    <name evidence="2" type="ORF">FF098_006120</name>
    <name evidence="1" type="ORF">GCM10011355_12360</name>
</gene>